<dbReference type="InterPro" id="IPR009075">
    <property type="entry name" value="AcylCo_DH/oxidase_C"/>
</dbReference>
<dbReference type="PANTHER" id="PTHR43292">
    <property type="entry name" value="ACYL-COA DEHYDROGENASE"/>
    <property type="match status" value="1"/>
</dbReference>
<dbReference type="InterPro" id="IPR052161">
    <property type="entry name" value="Mycobact_Acyl-CoA_DH"/>
</dbReference>
<dbReference type="Pfam" id="PF02770">
    <property type="entry name" value="Acyl-CoA_dh_M"/>
    <property type="match status" value="1"/>
</dbReference>
<dbReference type="GO" id="GO:0050660">
    <property type="term" value="F:flavin adenine dinucleotide binding"/>
    <property type="evidence" value="ECO:0007669"/>
    <property type="project" value="InterPro"/>
</dbReference>
<dbReference type="Pfam" id="PF00441">
    <property type="entry name" value="Acyl-CoA_dh_1"/>
    <property type="match status" value="1"/>
</dbReference>
<dbReference type="Gene3D" id="1.20.140.10">
    <property type="entry name" value="Butyryl-CoA Dehydrogenase, subunit A, domain 3"/>
    <property type="match status" value="1"/>
</dbReference>
<accession>A0A6J6GH22</accession>
<feature type="domain" description="Acyl-CoA dehydrogenase/oxidase N-terminal" evidence="8">
    <location>
        <begin position="7"/>
        <end position="132"/>
    </location>
</feature>
<keyword evidence="4" id="KW-0274">FAD</keyword>
<dbReference type="GO" id="GO:0005886">
    <property type="term" value="C:plasma membrane"/>
    <property type="evidence" value="ECO:0007669"/>
    <property type="project" value="TreeGrafter"/>
</dbReference>
<name>A0A6J6GH22_9ZZZZ</name>
<dbReference type="FunFam" id="2.40.110.10:FF:000011">
    <property type="entry name" value="Acyl-CoA dehydrogenase FadE34"/>
    <property type="match status" value="1"/>
</dbReference>
<gene>
    <name evidence="9" type="ORF">UFOPK1835_00293</name>
</gene>
<organism evidence="9">
    <name type="scientific">freshwater metagenome</name>
    <dbReference type="NCBI Taxonomy" id="449393"/>
    <lineage>
        <taxon>unclassified sequences</taxon>
        <taxon>metagenomes</taxon>
        <taxon>ecological metagenomes</taxon>
    </lineage>
</organism>
<proteinExistence type="inferred from homology"/>
<evidence type="ECO:0000259" key="6">
    <source>
        <dbReference type="Pfam" id="PF00441"/>
    </source>
</evidence>
<feature type="domain" description="Acyl-CoA oxidase/dehydrogenase middle" evidence="7">
    <location>
        <begin position="136"/>
        <end position="230"/>
    </location>
</feature>
<dbReference type="SUPFAM" id="SSF47203">
    <property type="entry name" value="Acyl-CoA dehydrogenase C-terminal domain-like"/>
    <property type="match status" value="1"/>
</dbReference>
<comment type="similarity">
    <text evidence="2">Belongs to the acyl-CoA dehydrogenase family.</text>
</comment>
<dbReference type="InterPro" id="IPR046373">
    <property type="entry name" value="Acyl-CoA_Oxase/DH_mid-dom_sf"/>
</dbReference>
<dbReference type="AlphaFoldDB" id="A0A6J6GH22"/>
<dbReference type="InterPro" id="IPR013786">
    <property type="entry name" value="AcylCoA_DH/ox_N"/>
</dbReference>
<dbReference type="Gene3D" id="2.40.110.10">
    <property type="entry name" value="Butyryl-CoA Dehydrogenase, subunit A, domain 2"/>
    <property type="match status" value="1"/>
</dbReference>
<feature type="domain" description="Acyl-CoA dehydrogenase/oxidase C-terminal" evidence="6">
    <location>
        <begin position="242"/>
        <end position="389"/>
    </location>
</feature>
<evidence type="ECO:0000256" key="3">
    <source>
        <dbReference type="ARBA" id="ARBA00022630"/>
    </source>
</evidence>
<evidence type="ECO:0000259" key="7">
    <source>
        <dbReference type="Pfam" id="PF02770"/>
    </source>
</evidence>
<evidence type="ECO:0000256" key="1">
    <source>
        <dbReference type="ARBA" id="ARBA00001974"/>
    </source>
</evidence>
<sequence length="410" mass="44728">MNFDESPEEAALRTEIRSFLEANAALKTGTDADWSRGPVDDSEEAAVAYLDRCHAWQKVLYDNGWAGITWPKEFGGRGDSASVAIIFGQEASKFDATAGFGGAAQSLVGPPIMRHGNAEQQKRFLPKLLSGEEKWCQLFSEPGAGSDLAALGTRAVRDGDSFIVNGQKVWNSEAQHADWGILIARTDPDAPKHRGVTFFLVDMRTPGIEVRPLRQSTGQSHFNEVFFNDVVIPVENVVGEINSGWSVTRTVLTSEAGMIGSGQGGASSFDALLATAREFGRTDETVIRERLADIYARERMLQLMGLRMQSFILNGRGNPPDPSVMKNFMVQSAERKYDLAMEIEGAAGMLDRADAPESGFWQQAIMGQFGSRIGGGTSEVHKNMIAERALGLPRDASPDKDLPWKEILKG</sequence>
<keyword evidence="3" id="KW-0285">Flavoprotein</keyword>
<evidence type="ECO:0000313" key="9">
    <source>
        <dbReference type="EMBL" id="CAB4599560.1"/>
    </source>
</evidence>
<keyword evidence="5" id="KW-0560">Oxidoreductase</keyword>
<dbReference type="SUPFAM" id="SSF56645">
    <property type="entry name" value="Acyl-CoA dehydrogenase NM domain-like"/>
    <property type="match status" value="1"/>
</dbReference>
<dbReference type="GO" id="GO:0016627">
    <property type="term" value="F:oxidoreductase activity, acting on the CH-CH group of donors"/>
    <property type="evidence" value="ECO:0007669"/>
    <property type="project" value="InterPro"/>
</dbReference>
<reference evidence="9" key="1">
    <citation type="submission" date="2020-05" db="EMBL/GenBank/DDBJ databases">
        <authorList>
            <person name="Chiriac C."/>
            <person name="Salcher M."/>
            <person name="Ghai R."/>
            <person name="Kavagutti S V."/>
        </authorList>
    </citation>
    <scope>NUCLEOTIDE SEQUENCE</scope>
</reference>
<evidence type="ECO:0000259" key="8">
    <source>
        <dbReference type="Pfam" id="PF02771"/>
    </source>
</evidence>
<evidence type="ECO:0000256" key="5">
    <source>
        <dbReference type="ARBA" id="ARBA00023002"/>
    </source>
</evidence>
<comment type="cofactor">
    <cofactor evidence="1">
        <name>FAD</name>
        <dbReference type="ChEBI" id="CHEBI:57692"/>
    </cofactor>
</comment>
<protein>
    <submittedName>
        <fullName evidence="9">Unannotated protein</fullName>
    </submittedName>
</protein>
<dbReference type="InterPro" id="IPR006091">
    <property type="entry name" value="Acyl-CoA_Oxase/DH_mid-dom"/>
</dbReference>
<evidence type="ECO:0000256" key="2">
    <source>
        <dbReference type="ARBA" id="ARBA00009347"/>
    </source>
</evidence>
<dbReference type="Gene3D" id="1.10.540.10">
    <property type="entry name" value="Acyl-CoA dehydrogenase/oxidase, N-terminal domain"/>
    <property type="match status" value="1"/>
</dbReference>
<dbReference type="InterPro" id="IPR037069">
    <property type="entry name" value="AcylCoA_DH/ox_N_sf"/>
</dbReference>
<dbReference type="InterPro" id="IPR036250">
    <property type="entry name" value="AcylCo_DH-like_C"/>
</dbReference>
<dbReference type="Pfam" id="PF02771">
    <property type="entry name" value="Acyl-CoA_dh_N"/>
    <property type="match status" value="1"/>
</dbReference>
<dbReference type="EMBL" id="CAEZUP010000007">
    <property type="protein sequence ID" value="CAB4599560.1"/>
    <property type="molecule type" value="Genomic_DNA"/>
</dbReference>
<evidence type="ECO:0000256" key="4">
    <source>
        <dbReference type="ARBA" id="ARBA00022827"/>
    </source>
</evidence>
<dbReference type="PANTHER" id="PTHR43292:SF4">
    <property type="entry name" value="ACYL-COA DEHYDROGENASE FADE34"/>
    <property type="match status" value="1"/>
</dbReference>
<dbReference type="InterPro" id="IPR009100">
    <property type="entry name" value="AcylCoA_DH/oxidase_NM_dom_sf"/>
</dbReference>